<keyword evidence="3" id="KW-0732">Signal</keyword>
<evidence type="ECO:0000256" key="3">
    <source>
        <dbReference type="RuleBase" id="RU361235"/>
    </source>
</evidence>
<organism evidence="5 6">
    <name type="scientific">Colletotrichum kahawae</name>
    <name type="common">Coffee berry disease fungus</name>
    <dbReference type="NCBI Taxonomy" id="34407"/>
    <lineage>
        <taxon>Eukaryota</taxon>
        <taxon>Fungi</taxon>
        <taxon>Dikarya</taxon>
        <taxon>Ascomycota</taxon>
        <taxon>Pezizomycotina</taxon>
        <taxon>Sordariomycetes</taxon>
        <taxon>Hypocreomycetidae</taxon>
        <taxon>Glomerellales</taxon>
        <taxon>Glomerellaceae</taxon>
        <taxon>Colletotrichum</taxon>
        <taxon>Colletotrichum gloeosporioides species complex</taxon>
    </lineage>
</organism>
<dbReference type="Gene3D" id="3.40.50.1820">
    <property type="entry name" value="alpha/beta hydrolase"/>
    <property type="match status" value="1"/>
</dbReference>
<gene>
    <name evidence="5" type="ORF">CKAH01_16615</name>
</gene>
<keyword evidence="2 3" id="KW-0378">Hydrolase</keyword>
<feature type="domain" description="Carboxylesterase type B" evidence="4">
    <location>
        <begin position="28"/>
        <end position="510"/>
    </location>
</feature>
<dbReference type="EC" id="3.1.1.-" evidence="3"/>
<proteinExistence type="inferred from homology"/>
<dbReference type="InterPro" id="IPR029058">
    <property type="entry name" value="AB_hydrolase_fold"/>
</dbReference>
<dbReference type="Pfam" id="PF00135">
    <property type="entry name" value="COesterase"/>
    <property type="match status" value="1"/>
</dbReference>
<dbReference type="EMBL" id="VYYT01000176">
    <property type="protein sequence ID" value="KAK2760070.1"/>
    <property type="molecule type" value="Genomic_DNA"/>
</dbReference>
<evidence type="ECO:0000313" key="5">
    <source>
        <dbReference type="EMBL" id="KAK2760070.1"/>
    </source>
</evidence>
<reference evidence="5" key="1">
    <citation type="submission" date="2023-02" db="EMBL/GenBank/DDBJ databases">
        <title>Colletotrichum kahawae CIFC_Que2 genome sequencing and assembly.</title>
        <authorList>
            <person name="Baroncelli R."/>
        </authorList>
    </citation>
    <scope>NUCLEOTIDE SEQUENCE</scope>
    <source>
        <strain evidence="5">CIFC_Que2</strain>
    </source>
</reference>
<dbReference type="PANTHER" id="PTHR43918">
    <property type="entry name" value="ACETYLCHOLINESTERASE"/>
    <property type="match status" value="1"/>
</dbReference>
<feature type="signal peptide" evidence="3">
    <location>
        <begin position="1"/>
        <end position="26"/>
    </location>
</feature>
<keyword evidence="6" id="KW-1185">Reference proteome</keyword>
<dbReference type="InterPro" id="IPR019819">
    <property type="entry name" value="Carboxylesterase_B_CS"/>
</dbReference>
<protein>
    <recommendedName>
        <fullName evidence="3">Carboxylic ester hydrolase</fullName>
        <ecNumber evidence="3">3.1.1.-</ecNumber>
    </recommendedName>
</protein>
<evidence type="ECO:0000256" key="2">
    <source>
        <dbReference type="ARBA" id="ARBA00022801"/>
    </source>
</evidence>
<comment type="similarity">
    <text evidence="1 3">Belongs to the type-B carboxylesterase/lipase family.</text>
</comment>
<sequence>MMTGHSFFTFFVFSFSLLSIVQPSIAISVLTTNGTVVGVDDAANGVQKFLGIPFAEPPVSDLRLRQAVPLRTSFGNLEADQFGPSCYSTRDQGNASEDCLTLNIWRPTNASSNSSQLPVLVWLYGGGLTNGYTADPRFEGTSMARISQDIGKPIILVSVNYRLGPFGFLNGKEMAELGLLNIGMLDQRMAFSWIQDNIAAFGGDPKKVTLAGESAGAVSIYSHMMAYGGRDDGLFRGAILQSGGAFPLTPPNTAVFQSTFDSLVNGTTCSSLANGSASDKLDCIRKLPVDEFRAKVGSSTGQSVDGDFTRTSIQRALPAGQYVKIPTIVGTNTDEGTTSAPTGINTTEQLFDQVAKGYFRPKLLPNETVSKLISLYPTNPQLGCPYNTGSTQFTSGLLDKMACSIFGDIVQIGPARMIAQTLARNGVPVYRYRFNHLQSNTSSMSNGIGTGVEQQYVFSNLIPDQPWDQNMAYRMSASWISFAHDLDPNTGVSGTALPLWPQYSKEANSIVFNGYGSWVEADTYREQAVQLIVDNVLTDGAS</sequence>
<dbReference type="PROSITE" id="PS00941">
    <property type="entry name" value="CARBOXYLESTERASE_B_2"/>
    <property type="match status" value="1"/>
</dbReference>
<dbReference type="Proteomes" id="UP001281614">
    <property type="component" value="Unassembled WGS sequence"/>
</dbReference>
<dbReference type="PROSITE" id="PS00122">
    <property type="entry name" value="CARBOXYLESTERASE_B_1"/>
    <property type="match status" value="1"/>
</dbReference>
<evidence type="ECO:0000313" key="6">
    <source>
        <dbReference type="Proteomes" id="UP001281614"/>
    </source>
</evidence>
<dbReference type="InterPro" id="IPR002018">
    <property type="entry name" value="CarbesteraseB"/>
</dbReference>
<dbReference type="PANTHER" id="PTHR43918:SF4">
    <property type="entry name" value="CARBOXYLIC ESTER HYDROLASE"/>
    <property type="match status" value="1"/>
</dbReference>
<dbReference type="InterPro" id="IPR019826">
    <property type="entry name" value="Carboxylesterase_B_AS"/>
</dbReference>
<dbReference type="GO" id="GO:0052689">
    <property type="term" value="F:carboxylic ester hydrolase activity"/>
    <property type="evidence" value="ECO:0007669"/>
    <property type="project" value="TreeGrafter"/>
</dbReference>
<comment type="caution">
    <text evidence="5">The sequence shown here is derived from an EMBL/GenBank/DDBJ whole genome shotgun (WGS) entry which is preliminary data.</text>
</comment>
<feature type="chain" id="PRO_5041765860" description="Carboxylic ester hydrolase" evidence="3">
    <location>
        <begin position="27"/>
        <end position="542"/>
    </location>
</feature>
<dbReference type="InterPro" id="IPR050654">
    <property type="entry name" value="AChE-related_enzymes"/>
</dbReference>
<dbReference type="SUPFAM" id="SSF53474">
    <property type="entry name" value="alpha/beta-Hydrolases"/>
    <property type="match status" value="1"/>
</dbReference>
<evidence type="ECO:0000259" key="4">
    <source>
        <dbReference type="Pfam" id="PF00135"/>
    </source>
</evidence>
<evidence type="ECO:0000256" key="1">
    <source>
        <dbReference type="ARBA" id="ARBA00005964"/>
    </source>
</evidence>
<accession>A0AAD9YGY6</accession>
<dbReference type="AlphaFoldDB" id="A0AAD9YGY6"/>
<name>A0AAD9YGY6_COLKA</name>